<protein>
    <submittedName>
        <fullName evidence="3">Putative methyltransferase</fullName>
    </submittedName>
</protein>
<accession>H8XSL5</accession>
<evidence type="ECO:0000256" key="1">
    <source>
        <dbReference type="ARBA" id="ARBA00022679"/>
    </source>
</evidence>
<dbReference type="CDD" id="cd02440">
    <property type="entry name" value="AdoMet_MTases"/>
    <property type="match status" value="1"/>
</dbReference>
<dbReference type="PANTHER" id="PTHR43861:SF3">
    <property type="entry name" value="PUTATIVE (AFU_ORTHOLOGUE AFUA_2G14390)-RELATED"/>
    <property type="match status" value="1"/>
</dbReference>
<dbReference type="RefSeq" id="WP_014387742.1">
    <property type="nucleotide sequence ID" value="NC_017025.1"/>
</dbReference>
<dbReference type="GO" id="GO:0008168">
    <property type="term" value="F:methyltransferase activity"/>
    <property type="evidence" value="ECO:0007669"/>
    <property type="project" value="UniProtKB-KW"/>
</dbReference>
<evidence type="ECO:0000313" key="4">
    <source>
        <dbReference type="Proteomes" id="UP000007599"/>
    </source>
</evidence>
<dbReference type="OrthoDB" id="1143568at2"/>
<keyword evidence="3" id="KW-0489">Methyltransferase</keyword>
<dbReference type="KEGG" id="fin:KQS_03045"/>
<dbReference type="Pfam" id="PF13649">
    <property type="entry name" value="Methyltransf_25"/>
    <property type="match status" value="1"/>
</dbReference>
<keyword evidence="4" id="KW-1185">Reference proteome</keyword>
<feature type="domain" description="Methyltransferase" evidence="2">
    <location>
        <begin position="60"/>
        <end position="152"/>
    </location>
</feature>
<dbReference type="eggNOG" id="COG0500">
    <property type="taxonomic scope" value="Bacteria"/>
</dbReference>
<dbReference type="HOGENOM" id="CLU_071501_0_0_10"/>
<name>H8XSL5_FLAIG</name>
<gene>
    <name evidence="3" type="ordered locus">KQS_03045</name>
</gene>
<reference evidence="4" key="2">
    <citation type="submission" date="2012-03" db="EMBL/GenBank/DDBJ databases">
        <title>Complete genome sequence of Flavobacterium indicum GPTSA100-9T, isolated from warm spring water.</title>
        <authorList>
            <person name="Barbier P."/>
            <person name="Houel A."/>
            <person name="Loux V."/>
            <person name="Poulain J."/>
            <person name="Bernardet J.-F."/>
            <person name="Touchon M."/>
            <person name="Duchaud E."/>
        </authorList>
    </citation>
    <scope>NUCLEOTIDE SEQUENCE [LARGE SCALE GENOMIC DNA]</scope>
    <source>
        <strain evidence="4">DSM 17447 / CIP 109464 / GPTSA100-9</strain>
    </source>
</reference>
<evidence type="ECO:0000313" key="3">
    <source>
        <dbReference type="EMBL" id="CCG52600.1"/>
    </source>
</evidence>
<dbReference type="GO" id="GO:0032259">
    <property type="term" value="P:methylation"/>
    <property type="evidence" value="ECO:0007669"/>
    <property type="project" value="UniProtKB-KW"/>
</dbReference>
<reference evidence="3 4" key="1">
    <citation type="journal article" date="2012" name="J. Bacteriol.">
        <title>Complete Genome Sequence of Flavobacterium indicum GPSTA100-9T, Isolated from Warm Spring Water.</title>
        <authorList>
            <person name="Barbier P."/>
            <person name="Houel A."/>
            <person name="Loux V."/>
            <person name="Poulain J."/>
            <person name="Bernardet J.F."/>
            <person name="Touchon M."/>
            <person name="Duchaud E."/>
        </authorList>
    </citation>
    <scope>NUCLEOTIDE SEQUENCE [LARGE SCALE GENOMIC DNA]</scope>
    <source>
        <strain evidence="4">DSM 17447 / CIP 109464 / GPTSA100-9</strain>
    </source>
</reference>
<evidence type="ECO:0000259" key="2">
    <source>
        <dbReference type="Pfam" id="PF13649"/>
    </source>
</evidence>
<dbReference type="Gene3D" id="3.40.50.150">
    <property type="entry name" value="Vaccinia Virus protein VP39"/>
    <property type="match status" value="1"/>
</dbReference>
<dbReference type="PANTHER" id="PTHR43861">
    <property type="entry name" value="TRANS-ACONITATE 2-METHYLTRANSFERASE-RELATED"/>
    <property type="match status" value="1"/>
</dbReference>
<proteinExistence type="predicted"/>
<dbReference type="Proteomes" id="UP000007599">
    <property type="component" value="Chromosome I"/>
</dbReference>
<dbReference type="AlphaFoldDB" id="H8XSL5"/>
<dbReference type="InterPro" id="IPR029063">
    <property type="entry name" value="SAM-dependent_MTases_sf"/>
</dbReference>
<dbReference type="EMBL" id="HE774682">
    <property type="protein sequence ID" value="CCG52600.1"/>
    <property type="molecule type" value="Genomic_DNA"/>
</dbReference>
<organism evidence="3 4">
    <name type="scientific">Flavobacterium indicum (strain DSM 17447 / CIP 109464 / GPTSA100-9)</name>
    <dbReference type="NCBI Taxonomy" id="1094466"/>
    <lineage>
        <taxon>Bacteria</taxon>
        <taxon>Pseudomonadati</taxon>
        <taxon>Bacteroidota</taxon>
        <taxon>Flavobacteriia</taxon>
        <taxon>Flavobacteriales</taxon>
        <taxon>Flavobacteriaceae</taxon>
        <taxon>Flavobacterium</taxon>
    </lineage>
</organism>
<keyword evidence="1 3" id="KW-0808">Transferase</keyword>
<dbReference type="PATRIC" id="fig|1094466.5.peg.604"/>
<dbReference type="SUPFAM" id="SSF53335">
    <property type="entry name" value="S-adenosyl-L-methionine-dependent methyltransferases"/>
    <property type="match status" value="1"/>
</dbReference>
<dbReference type="InterPro" id="IPR041698">
    <property type="entry name" value="Methyltransf_25"/>
</dbReference>
<sequence>MKDLFGQALLDYQTNHSPENILTETNISEEDEMDVAYLFRSYKEMPKLEQKALQLSKGKILDVGCGAGSHALYLQEKGLDVTAIDLSKKAIETCQLRGIKNTFNCNVLDLNIHQDDKYDTILLLMNGTGIFGKLNQISKYLTHLKSLLNEGGQILIDSSDLIYMYDQDEDGAYEVPATGYYGELTFTISYKGQTEEPFDWLYLDYNTLQNACHAHGMNCELIEEGEHFDYLARLTL</sequence>